<organism evidence="2 3">
    <name type="scientific">Streptomyces tagetis</name>
    <dbReference type="NCBI Taxonomy" id="2820809"/>
    <lineage>
        <taxon>Bacteria</taxon>
        <taxon>Bacillati</taxon>
        <taxon>Actinomycetota</taxon>
        <taxon>Actinomycetes</taxon>
        <taxon>Kitasatosporales</taxon>
        <taxon>Streptomycetaceae</taxon>
        <taxon>Streptomyces</taxon>
    </lineage>
</organism>
<dbReference type="AlphaFoldDB" id="A0A941B3Q4"/>
<name>A0A941B3Q4_9ACTN</name>
<evidence type="ECO:0000313" key="2">
    <source>
        <dbReference type="EMBL" id="MBQ0828477.1"/>
    </source>
</evidence>
<reference evidence="2" key="1">
    <citation type="submission" date="2021-04" db="EMBL/GenBank/DDBJ databases">
        <title>Genome seq and assembly of Streptomyces sp. RG38.</title>
        <authorList>
            <person name="Chhetri G."/>
        </authorList>
    </citation>
    <scope>NUCLEOTIDE SEQUENCE</scope>
    <source>
        <strain evidence="2">RG38</strain>
    </source>
</reference>
<comment type="caution">
    <text evidence="2">The sequence shown here is derived from an EMBL/GenBank/DDBJ whole genome shotgun (WGS) entry which is preliminary data.</text>
</comment>
<evidence type="ECO:0000256" key="1">
    <source>
        <dbReference type="SAM" id="Phobius"/>
    </source>
</evidence>
<dbReference type="Proteomes" id="UP000677875">
    <property type="component" value="Unassembled WGS sequence"/>
</dbReference>
<dbReference type="EMBL" id="JAGPNL010000005">
    <property type="protein sequence ID" value="MBQ0828477.1"/>
    <property type="molecule type" value="Genomic_DNA"/>
</dbReference>
<gene>
    <name evidence="2" type="ORF">J5Y05_18535</name>
</gene>
<feature type="transmembrane region" description="Helical" evidence="1">
    <location>
        <begin position="46"/>
        <end position="64"/>
    </location>
</feature>
<proteinExistence type="predicted"/>
<keyword evidence="1" id="KW-0472">Membrane</keyword>
<keyword evidence="3" id="KW-1185">Reference proteome</keyword>
<keyword evidence="1" id="KW-0812">Transmembrane</keyword>
<evidence type="ECO:0000313" key="3">
    <source>
        <dbReference type="Proteomes" id="UP000677875"/>
    </source>
</evidence>
<accession>A0A941B3Q4</accession>
<keyword evidence="1" id="KW-1133">Transmembrane helix</keyword>
<dbReference type="RefSeq" id="WP_210873925.1">
    <property type="nucleotide sequence ID" value="NZ_JAGPNL010000005.1"/>
</dbReference>
<protein>
    <submittedName>
        <fullName evidence="2">Uncharacterized protein</fullName>
    </submittedName>
</protein>
<sequence length="85" mass="9557">MNRSRREAAARQIMEASSPRVPPGLYADALRRGVRARRRRTAARRLAWGLLWAVVVASAVWALTVRPWVEPPSETTPPVPGWTGW</sequence>